<evidence type="ECO:0000256" key="2">
    <source>
        <dbReference type="ARBA" id="ARBA00022691"/>
    </source>
</evidence>
<evidence type="ECO:0000313" key="9">
    <source>
        <dbReference type="Proteomes" id="UP000434052"/>
    </source>
</evidence>
<dbReference type="InterPro" id="IPR013785">
    <property type="entry name" value="Aldolase_TIM"/>
</dbReference>
<keyword evidence="3" id="KW-0479">Metal-binding</keyword>
<dbReference type="OrthoDB" id="9772409at2"/>
<evidence type="ECO:0000259" key="7">
    <source>
        <dbReference type="Pfam" id="PF13186"/>
    </source>
</evidence>
<keyword evidence="4" id="KW-0408">Iron</keyword>
<evidence type="ECO:0000256" key="4">
    <source>
        <dbReference type="ARBA" id="ARBA00023004"/>
    </source>
</evidence>
<comment type="cofactor">
    <cofactor evidence="1">
        <name>[4Fe-4S] cluster</name>
        <dbReference type="ChEBI" id="CHEBI:49883"/>
    </cofactor>
</comment>
<evidence type="ECO:0000256" key="5">
    <source>
        <dbReference type="ARBA" id="ARBA00023014"/>
    </source>
</evidence>
<accession>A0A6P1ZBZ9</accession>
<comment type="caution">
    <text evidence="8">The sequence shown here is derived from an EMBL/GenBank/DDBJ whole genome shotgun (WGS) entry which is preliminary data.</text>
</comment>
<dbReference type="SUPFAM" id="SSF102114">
    <property type="entry name" value="Radical SAM enzymes"/>
    <property type="match status" value="1"/>
</dbReference>
<feature type="domain" description="Radical SAM core" evidence="6">
    <location>
        <begin position="68"/>
        <end position="163"/>
    </location>
</feature>
<protein>
    <submittedName>
        <fullName evidence="8">Uncharacterized protein</fullName>
    </submittedName>
</protein>
<organism evidence="8 9">
    <name type="scientific">Oceanidesulfovibrio marinus</name>
    <dbReference type="NCBI Taxonomy" id="370038"/>
    <lineage>
        <taxon>Bacteria</taxon>
        <taxon>Pseudomonadati</taxon>
        <taxon>Thermodesulfobacteriota</taxon>
        <taxon>Desulfovibrionia</taxon>
        <taxon>Desulfovibrionales</taxon>
        <taxon>Desulfovibrionaceae</taxon>
        <taxon>Oceanidesulfovibrio</taxon>
    </lineage>
</organism>
<dbReference type="RefSeq" id="WP_144307350.1">
    <property type="nucleotide sequence ID" value="NZ_QMIF01000023.1"/>
</dbReference>
<feature type="domain" description="4Fe4S-binding SPASM" evidence="7">
    <location>
        <begin position="257"/>
        <end position="339"/>
    </location>
</feature>
<evidence type="ECO:0000256" key="1">
    <source>
        <dbReference type="ARBA" id="ARBA00001966"/>
    </source>
</evidence>
<dbReference type="GO" id="GO:0046872">
    <property type="term" value="F:metal ion binding"/>
    <property type="evidence" value="ECO:0007669"/>
    <property type="project" value="UniProtKB-KW"/>
</dbReference>
<keyword evidence="5" id="KW-0411">Iron-sulfur</keyword>
<dbReference type="InterPro" id="IPR050377">
    <property type="entry name" value="Radical_SAM_PqqE_MftC-like"/>
</dbReference>
<sequence>MPGMLASAWDRVCRLSPLYFDWIQVDPSTRVITASPLHPAARYGNAWMGQDLPFSVFTRLEPVLERTRNVFLHGWGDPFANPSFFTMVRICKEHRCTVSTATRGRLLEAADCDHIVAAGIDQISFPIDALDDATSRERTGFSLDQTVAVIRMLQEAKRRVNSSLPVIDVRYTLTRSRLDEVYGLPAFLESLGIESAIVTTPAFVPSAEMADECLVPRRPEQLRWLISHLDRLFARGLDHGVVIRYFVLSPGKKRLACIENVTESLFLGADGRISPCAAGQLPVRGDVAQWYLGKETSYQPIVFGSLAESELAEIWHSKAYRKFRQPFYWNRLSQRCEHCLTPFRVYG</sequence>
<dbReference type="PANTHER" id="PTHR11228">
    <property type="entry name" value="RADICAL SAM DOMAIN PROTEIN"/>
    <property type="match status" value="1"/>
</dbReference>
<dbReference type="Gene3D" id="3.20.20.70">
    <property type="entry name" value="Aldolase class I"/>
    <property type="match status" value="1"/>
</dbReference>
<dbReference type="EMBL" id="QMIF01000023">
    <property type="protein sequence ID" value="TVM30443.1"/>
    <property type="molecule type" value="Genomic_DNA"/>
</dbReference>
<dbReference type="Pfam" id="PF13186">
    <property type="entry name" value="SPASM"/>
    <property type="match status" value="1"/>
</dbReference>
<evidence type="ECO:0000313" key="8">
    <source>
        <dbReference type="EMBL" id="TVM30443.1"/>
    </source>
</evidence>
<dbReference type="InterPro" id="IPR007197">
    <property type="entry name" value="rSAM"/>
</dbReference>
<dbReference type="AlphaFoldDB" id="A0A6P1ZBZ9"/>
<keyword evidence="2" id="KW-0949">S-adenosyl-L-methionine</keyword>
<name>A0A6P1ZBZ9_9BACT</name>
<dbReference type="InterPro" id="IPR023885">
    <property type="entry name" value="4Fe4S-binding_SPASM_dom"/>
</dbReference>
<gene>
    <name evidence="8" type="ORF">DQK91_20860</name>
</gene>
<reference evidence="8 9" key="1">
    <citation type="submission" date="2018-06" db="EMBL/GenBank/DDBJ databases">
        <title>Complete genome of Desulfovibrio marinus P48SEP.</title>
        <authorList>
            <person name="Crispim J.S."/>
            <person name="Vidigal P.M.P."/>
            <person name="Silva L.C.F."/>
            <person name="Araujo L.C."/>
            <person name="Laguardia C.N."/>
            <person name="Dias R.S."/>
            <person name="Sousa M.P."/>
            <person name="Paula S.O."/>
            <person name="Silva C."/>
        </authorList>
    </citation>
    <scope>NUCLEOTIDE SEQUENCE [LARGE SCALE GENOMIC DNA]</scope>
    <source>
        <strain evidence="8 9">P48SEP</strain>
    </source>
</reference>
<dbReference type="GO" id="GO:0003824">
    <property type="term" value="F:catalytic activity"/>
    <property type="evidence" value="ECO:0007669"/>
    <property type="project" value="InterPro"/>
</dbReference>
<evidence type="ECO:0000256" key="3">
    <source>
        <dbReference type="ARBA" id="ARBA00022723"/>
    </source>
</evidence>
<dbReference type="CDD" id="cd01335">
    <property type="entry name" value="Radical_SAM"/>
    <property type="match status" value="1"/>
</dbReference>
<dbReference type="Pfam" id="PF04055">
    <property type="entry name" value="Radical_SAM"/>
    <property type="match status" value="1"/>
</dbReference>
<dbReference type="PANTHER" id="PTHR11228:SF34">
    <property type="entry name" value="TUNGSTEN-CONTAINING ALDEHYDE FERREDOXIN OXIDOREDUCTASE COFACTOR MODIFYING PROTEIN"/>
    <property type="match status" value="1"/>
</dbReference>
<dbReference type="Proteomes" id="UP000434052">
    <property type="component" value="Unassembled WGS sequence"/>
</dbReference>
<dbReference type="InterPro" id="IPR058240">
    <property type="entry name" value="rSAM_sf"/>
</dbReference>
<dbReference type="GO" id="GO:0051536">
    <property type="term" value="F:iron-sulfur cluster binding"/>
    <property type="evidence" value="ECO:0007669"/>
    <property type="project" value="UniProtKB-KW"/>
</dbReference>
<evidence type="ECO:0000259" key="6">
    <source>
        <dbReference type="Pfam" id="PF04055"/>
    </source>
</evidence>
<proteinExistence type="predicted"/>